<dbReference type="Proteomes" id="UP000265703">
    <property type="component" value="Unassembled WGS sequence"/>
</dbReference>
<organism evidence="1 2">
    <name type="scientific">Glomus cerebriforme</name>
    <dbReference type="NCBI Taxonomy" id="658196"/>
    <lineage>
        <taxon>Eukaryota</taxon>
        <taxon>Fungi</taxon>
        <taxon>Fungi incertae sedis</taxon>
        <taxon>Mucoromycota</taxon>
        <taxon>Glomeromycotina</taxon>
        <taxon>Glomeromycetes</taxon>
        <taxon>Glomerales</taxon>
        <taxon>Glomeraceae</taxon>
        <taxon>Glomus</taxon>
    </lineage>
</organism>
<sequence>MTGRRSFWNKTHDTDLIIKICDGLRPPIVTNAPEGYIELMKEYIGPITTNNPGARYKSRSLSAMIKSAASTRSLKIQTLDYLTREFEFDIDKDIDSNKPNDQCYTTKEIDFDI</sequence>
<gene>
    <name evidence="1" type="ORF">C1645_825730</name>
</gene>
<evidence type="ECO:0000313" key="1">
    <source>
        <dbReference type="EMBL" id="RIA88849.1"/>
    </source>
</evidence>
<accession>A0A397SV67</accession>
<dbReference type="AlphaFoldDB" id="A0A397SV67"/>
<proteinExistence type="predicted"/>
<reference evidence="1 2" key="1">
    <citation type="submission" date="2018-06" db="EMBL/GenBank/DDBJ databases">
        <title>Comparative genomics reveals the genomic features of Rhizophagus irregularis, R. cerebriforme, R. diaphanum and Gigaspora rosea, and their symbiotic lifestyle signature.</title>
        <authorList>
            <person name="Morin E."/>
            <person name="San Clemente H."/>
            <person name="Chen E.C.H."/>
            <person name="De La Providencia I."/>
            <person name="Hainaut M."/>
            <person name="Kuo A."/>
            <person name="Kohler A."/>
            <person name="Murat C."/>
            <person name="Tang N."/>
            <person name="Roy S."/>
            <person name="Loubradou J."/>
            <person name="Henrissat B."/>
            <person name="Grigoriev I.V."/>
            <person name="Corradi N."/>
            <person name="Roux C."/>
            <person name="Martin F.M."/>
        </authorList>
    </citation>
    <scope>NUCLEOTIDE SEQUENCE [LARGE SCALE GENOMIC DNA]</scope>
    <source>
        <strain evidence="1 2">DAOM 227022</strain>
    </source>
</reference>
<name>A0A397SV67_9GLOM</name>
<dbReference type="EMBL" id="QKYT01000244">
    <property type="protein sequence ID" value="RIA88849.1"/>
    <property type="molecule type" value="Genomic_DNA"/>
</dbReference>
<comment type="caution">
    <text evidence="1">The sequence shown here is derived from an EMBL/GenBank/DDBJ whole genome shotgun (WGS) entry which is preliminary data.</text>
</comment>
<evidence type="ECO:0000313" key="2">
    <source>
        <dbReference type="Proteomes" id="UP000265703"/>
    </source>
</evidence>
<keyword evidence="2" id="KW-1185">Reference proteome</keyword>
<protein>
    <submittedName>
        <fullName evidence="1">Uncharacterized protein</fullName>
    </submittedName>
</protein>